<dbReference type="EC" id="3.6.3.40" evidence="5"/>
<dbReference type="GO" id="GO:0016887">
    <property type="term" value="F:ATP hydrolysis activity"/>
    <property type="evidence" value="ECO:0007669"/>
    <property type="project" value="InterPro"/>
</dbReference>
<dbReference type="Pfam" id="PF00005">
    <property type="entry name" value="ABC_tran"/>
    <property type="match status" value="1"/>
</dbReference>
<dbReference type="PATRIC" id="fig|1079.6.peg.2045"/>
<dbReference type="PANTHER" id="PTHR46743:SF2">
    <property type="entry name" value="TEICHOIC ACIDS EXPORT ATP-BINDING PROTEIN TAGH"/>
    <property type="match status" value="1"/>
</dbReference>
<organism evidence="5 6">
    <name type="scientific">Blastochloris viridis</name>
    <name type="common">Rhodopseudomonas viridis</name>
    <dbReference type="NCBI Taxonomy" id="1079"/>
    <lineage>
        <taxon>Bacteria</taxon>
        <taxon>Pseudomonadati</taxon>
        <taxon>Pseudomonadota</taxon>
        <taxon>Alphaproteobacteria</taxon>
        <taxon>Hyphomicrobiales</taxon>
        <taxon>Blastochloridaceae</taxon>
        <taxon>Blastochloris</taxon>
    </lineage>
</organism>
<dbReference type="InterPro" id="IPR027417">
    <property type="entry name" value="P-loop_NTPase"/>
</dbReference>
<dbReference type="OrthoDB" id="9778870at2"/>
<dbReference type="PANTHER" id="PTHR46743">
    <property type="entry name" value="TEICHOIC ACIDS EXPORT ATP-BINDING PROTEIN TAGH"/>
    <property type="match status" value="1"/>
</dbReference>
<feature type="domain" description="ABC transporter" evidence="3">
    <location>
        <begin position="24"/>
        <end position="264"/>
    </location>
</feature>
<dbReference type="EMBL" id="AP014854">
    <property type="protein sequence ID" value="BAS00357.1"/>
    <property type="molecule type" value="Genomic_DNA"/>
</dbReference>
<reference evidence="4" key="1">
    <citation type="journal article" date="2015" name="Genome Announc.">
        <title>Complete Genome Sequence of the Bacteriochlorophyll b-Producing Photosynthetic Bacterium Blastochloris viridis.</title>
        <authorList>
            <person name="Tsukatani Y."/>
            <person name="Hirose Y."/>
            <person name="Harada J."/>
            <person name="Misawa N."/>
            <person name="Mori K."/>
            <person name="Inoue K."/>
            <person name="Tamiaki H."/>
        </authorList>
    </citation>
    <scope>NUCLEOTIDE SEQUENCE [LARGE SCALE GENOMIC DNA]</scope>
    <source>
        <strain evidence="4">DSM 133</strain>
    </source>
</reference>
<keyword evidence="5" id="KW-0378">Hydrolase</keyword>
<dbReference type="GO" id="GO:0005524">
    <property type="term" value="F:ATP binding"/>
    <property type="evidence" value="ECO:0007669"/>
    <property type="project" value="UniProtKB-KW"/>
</dbReference>
<dbReference type="RefSeq" id="WP_082416917.1">
    <property type="nucleotide sequence ID" value="NZ_AP014854.2"/>
</dbReference>
<dbReference type="SUPFAM" id="SSF52540">
    <property type="entry name" value="P-loop containing nucleoside triphosphate hydrolases"/>
    <property type="match status" value="1"/>
</dbReference>
<dbReference type="InterPro" id="IPR003439">
    <property type="entry name" value="ABC_transporter-like_ATP-bd"/>
</dbReference>
<dbReference type="Proteomes" id="UP000065734">
    <property type="component" value="Chromosome I"/>
</dbReference>
<dbReference type="KEGG" id="bvr:BVIR_1978"/>
<dbReference type="STRING" id="1079.BVIR_1978"/>
<dbReference type="Gene3D" id="3.40.50.300">
    <property type="entry name" value="P-loop containing nucleotide triphosphate hydrolases"/>
    <property type="match status" value="1"/>
</dbReference>
<name>A0A0H5BIU9_BLAVI</name>
<dbReference type="PROSITE" id="PS50893">
    <property type="entry name" value="ABC_TRANSPORTER_2"/>
    <property type="match status" value="1"/>
</dbReference>
<sequence>MSSETAICVRDMRKVFDITRSRSLTLRDVVSVLAKIAGFNVSSARNGRVKGVTGQPVTALEAIDLEIRRGSVVFLTGPSRSGKSTLLRILAGATLPTSGRVVIFGRIAALLGRRENLDRGSVNEVIRQQFALDAARRQTRGENCAQWIIDFAELSGFEHAAADKLSSGMQLRLNFALALHGSPDIVLIDDLLGVGDIAFQRKCIKRLRELRDLGSTMVIASEDSALIGALATRVLVMDGGRIVADLPPDQFGVTAADGPPLQWNVRQMSLGNGVVTVEDVGVVDRGEAGAPDLEFQMTCVIEAPQRFRPLIDIVKGGATLMRLLSPRFEDATEGRYRCEVSLPCRHLAGGDYWIEPAVVSHVEDEVFVLKMPSAVRLQVNNAAANSDAPLVASLVWDAEIVEPETTA</sequence>
<dbReference type="InterPro" id="IPR003593">
    <property type="entry name" value="AAA+_ATPase"/>
</dbReference>
<evidence type="ECO:0000256" key="2">
    <source>
        <dbReference type="ARBA" id="ARBA00022840"/>
    </source>
</evidence>
<protein>
    <submittedName>
        <fullName evidence="4">Teichoic acid export ATP-binding protein TagH</fullName>
    </submittedName>
    <submittedName>
        <fullName evidence="5">Teichoic acids export ATP-binding protein TagH</fullName>
        <ecNumber evidence="5">3.6.3.40</ecNumber>
    </submittedName>
</protein>
<gene>
    <name evidence="5" type="primary">tagH_3</name>
    <name evidence="4" type="ORF">BV133_2763</name>
    <name evidence="5" type="ORF">BVIRIDIS_14230</name>
</gene>
<keyword evidence="2 5" id="KW-0067">ATP-binding</keyword>
<evidence type="ECO:0000313" key="5">
    <source>
        <dbReference type="EMBL" id="CUU42411.1"/>
    </source>
</evidence>
<evidence type="ECO:0000259" key="3">
    <source>
        <dbReference type="PROSITE" id="PS50893"/>
    </source>
</evidence>
<dbReference type="InterPro" id="IPR050683">
    <property type="entry name" value="Bact_Polysacc_Export_ATP-bd"/>
</dbReference>
<keyword evidence="1" id="KW-0547">Nucleotide-binding</keyword>
<dbReference type="EMBL" id="LN907867">
    <property type="protein sequence ID" value="CUU42411.1"/>
    <property type="molecule type" value="Genomic_DNA"/>
</dbReference>
<evidence type="ECO:0000313" key="4">
    <source>
        <dbReference type="EMBL" id="BAS00357.1"/>
    </source>
</evidence>
<reference evidence="5" key="2">
    <citation type="submission" date="2015-11" db="EMBL/GenBank/DDBJ databases">
        <authorList>
            <person name="Zhang Y."/>
            <person name="Guo Z."/>
        </authorList>
    </citation>
    <scope>NUCLEOTIDE SEQUENCE</scope>
    <source>
        <strain evidence="5">1</strain>
    </source>
</reference>
<proteinExistence type="predicted"/>
<evidence type="ECO:0000313" key="6">
    <source>
        <dbReference type="Proteomes" id="UP000065734"/>
    </source>
</evidence>
<dbReference type="SMART" id="SM00382">
    <property type="entry name" value="AAA"/>
    <property type="match status" value="1"/>
</dbReference>
<keyword evidence="6" id="KW-1185">Reference proteome</keyword>
<accession>A0A0H5BIU9</accession>
<reference evidence="6" key="3">
    <citation type="journal article" date="2016" name="Genome Announc.">
        <title>Revised genome sequence of the purple photosynthetic bacterium Blastochloris viridis.</title>
        <authorList>
            <person name="Liu L.N."/>
            <person name="Faulkner M."/>
            <person name="Liu X."/>
            <person name="Huang F."/>
            <person name="Darby A.C."/>
            <person name="Hall N."/>
        </authorList>
    </citation>
    <scope>NUCLEOTIDE SEQUENCE [LARGE SCALE GENOMIC DNA]</scope>
    <source>
        <strain evidence="6">ATCC 19567 / DSM 133 / F</strain>
    </source>
</reference>
<dbReference type="AlphaFoldDB" id="A0A0H5BIU9"/>
<evidence type="ECO:0000256" key="1">
    <source>
        <dbReference type="ARBA" id="ARBA00022741"/>
    </source>
</evidence>